<dbReference type="EMBL" id="BDGG01000006">
    <property type="protein sequence ID" value="GAV00466.1"/>
    <property type="molecule type" value="Genomic_DNA"/>
</dbReference>
<feature type="region of interest" description="Disordered" evidence="1">
    <location>
        <begin position="392"/>
        <end position="437"/>
    </location>
</feature>
<accession>A0A1D1VI41</accession>
<dbReference type="Proteomes" id="UP000186922">
    <property type="component" value="Unassembled WGS sequence"/>
</dbReference>
<evidence type="ECO:0000313" key="3">
    <source>
        <dbReference type="Proteomes" id="UP000186922"/>
    </source>
</evidence>
<evidence type="ECO:0008006" key="4">
    <source>
        <dbReference type="Google" id="ProtNLM"/>
    </source>
</evidence>
<dbReference type="AlphaFoldDB" id="A0A1D1VI41"/>
<keyword evidence="3" id="KW-1185">Reference proteome</keyword>
<feature type="compositionally biased region" description="Basic residues" evidence="1">
    <location>
        <begin position="425"/>
        <end position="437"/>
    </location>
</feature>
<dbReference type="STRING" id="947166.A0A1D1VI41"/>
<proteinExistence type="predicted"/>
<organism evidence="2 3">
    <name type="scientific">Ramazzottius varieornatus</name>
    <name type="common">Water bear</name>
    <name type="synonym">Tardigrade</name>
    <dbReference type="NCBI Taxonomy" id="947166"/>
    <lineage>
        <taxon>Eukaryota</taxon>
        <taxon>Metazoa</taxon>
        <taxon>Ecdysozoa</taxon>
        <taxon>Tardigrada</taxon>
        <taxon>Eutardigrada</taxon>
        <taxon>Parachela</taxon>
        <taxon>Hypsibioidea</taxon>
        <taxon>Ramazzottiidae</taxon>
        <taxon>Ramazzottius</taxon>
    </lineage>
</organism>
<sequence>MILTKAAKVFGVSRTTMTNRIQNPSPNPVGRKLKFPPCEEERLADFLLSCSDQGVPLNRYHCLQLILEVAVQLELGNATFDDKFFRRFLDRHEERSMRITHCSNRKKDSEWTVERCEDYISKLQKLYTVGFLERLEQVWNLDKTAFDTSEMYDRVVARKGAKQIPSQFDETEKESVTIHPCGNAVEIQLKFMALYSGKVHVLSRLYDTHGLCYHAVNSSRYMDQVHFASYVKEEVFPAITELKVTKDNLLSHVVKLWYRTEGCVDKYAFNVAQCLKSEFAKTGLFPFFPDVIRKAVKAHHDPDAFTRGIRSRVEQDFGPLFQVLKSQFNLTTKKDLGDTKELIILKQKGITPGAVLANSVQKALFGEAPVEQRREKNKHLCLESGALTTQPSFVAELEKEEAEKATKKATTAAKRKTPTQEPAKGKSKANTVKKPRK</sequence>
<reference evidence="2 3" key="1">
    <citation type="journal article" date="2016" name="Nat. Commun.">
        <title>Extremotolerant tardigrade genome and improved radiotolerance of human cultured cells by tardigrade-unique protein.</title>
        <authorList>
            <person name="Hashimoto T."/>
            <person name="Horikawa D.D."/>
            <person name="Saito Y."/>
            <person name="Kuwahara H."/>
            <person name="Kozuka-Hata H."/>
            <person name="Shin-I T."/>
            <person name="Minakuchi Y."/>
            <person name="Ohishi K."/>
            <person name="Motoyama A."/>
            <person name="Aizu T."/>
            <person name="Enomoto A."/>
            <person name="Kondo K."/>
            <person name="Tanaka S."/>
            <person name="Hara Y."/>
            <person name="Koshikawa S."/>
            <person name="Sagara H."/>
            <person name="Miura T."/>
            <person name="Yokobori S."/>
            <person name="Miyagawa K."/>
            <person name="Suzuki Y."/>
            <person name="Kubo T."/>
            <person name="Oyama M."/>
            <person name="Kohara Y."/>
            <person name="Fujiyama A."/>
            <person name="Arakawa K."/>
            <person name="Katayama T."/>
            <person name="Toyoda A."/>
            <person name="Kunieda T."/>
        </authorList>
    </citation>
    <scope>NUCLEOTIDE SEQUENCE [LARGE SCALE GENOMIC DNA]</scope>
    <source>
        <strain evidence="2 3">YOKOZUNA-1</strain>
    </source>
</reference>
<evidence type="ECO:0000256" key="1">
    <source>
        <dbReference type="SAM" id="MobiDB-lite"/>
    </source>
</evidence>
<gene>
    <name evidence="2" type="primary">RvY_11309-1</name>
    <name evidence="2" type="synonym">RvY_11309.1</name>
    <name evidence="2" type="ORF">RvY_11309</name>
</gene>
<protein>
    <recommendedName>
        <fullName evidence="4">HTH psq-type domain-containing protein</fullName>
    </recommendedName>
</protein>
<comment type="caution">
    <text evidence="2">The sequence shown here is derived from an EMBL/GenBank/DDBJ whole genome shotgun (WGS) entry which is preliminary data.</text>
</comment>
<evidence type="ECO:0000313" key="2">
    <source>
        <dbReference type="EMBL" id="GAV00466.1"/>
    </source>
</evidence>
<name>A0A1D1VI41_RAMVA</name>